<sequence>MKDVSLTIRKRKDSKKNQAILSIKVNNSWKQAESQGGFKTKIAAKSWAVPRLAEVAGLKIPDITKIIL</sequence>
<evidence type="ECO:0000313" key="1">
    <source>
        <dbReference type="EMBL" id="EEI83686.1"/>
    </source>
</evidence>
<dbReference type="Proteomes" id="UP000003744">
    <property type="component" value="Unassembled WGS sequence"/>
</dbReference>
<reference evidence="1 2" key="1">
    <citation type="submission" date="2009-01" db="EMBL/GenBank/DDBJ databases">
        <authorList>
            <person name="Qin X."/>
            <person name="Bachman B."/>
            <person name="Battles P."/>
            <person name="Bell A."/>
            <person name="Bess C."/>
            <person name="Bickham C."/>
            <person name="Chaboub L."/>
            <person name="Chen D."/>
            <person name="Coyle M."/>
            <person name="Deiros D.R."/>
            <person name="Dinh H."/>
            <person name="Forbes L."/>
            <person name="Fowler G."/>
            <person name="Francisco L."/>
            <person name="Fu Q."/>
            <person name="Gubbala S."/>
            <person name="Hale W."/>
            <person name="Han Y."/>
            <person name="Hemphill L."/>
            <person name="Highlander S.K."/>
            <person name="Hirani K."/>
            <person name="Hogues M."/>
            <person name="Jackson L."/>
            <person name="Jakkamsetti A."/>
            <person name="Javaid M."/>
            <person name="Jiang H."/>
            <person name="Korchina V."/>
            <person name="Kovar C."/>
            <person name="Lara F."/>
            <person name="Lee S."/>
            <person name="Mata R."/>
            <person name="Mathew T."/>
            <person name="Moen C."/>
            <person name="Morales K."/>
            <person name="Munidasa M."/>
            <person name="Nazareth L."/>
            <person name="Ngo R."/>
            <person name="Nguyen L."/>
            <person name="Okwuonu G."/>
            <person name="Ongeri F."/>
            <person name="Patil S."/>
            <person name="Petrosino J."/>
            <person name="Pham C."/>
            <person name="Pham P."/>
            <person name="Pu L.-L."/>
            <person name="Puazo M."/>
            <person name="Raj R."/>
            <person name="Reid J."/>
            <person name="Rouhana J."/>
            <person name="Saada N."/>
            <person name="Shang Y."/>
            <person name="Simmons D."/>
            <person name="Thornton R."/>
            <person name="Warren J."/>
            <person name="Weissenberger G."/>
            <person name="Zhang J."/>
            <person name="Zhang L."/>
            <person name="Zhou C."/>
            <person name="Zhu D."/>
            <person name="Muzny D."/>
            <person name="Worley K."/>
            <person name="Gibbs R."/>
        </authorList>
    </citation>
    <scope>NUCLEOTIDE SEQUENCE [LARGE SCALE GENOMIC DNA]</scope>
    <source>
        <strain evidence="1 2">ATCC 35098</strain>
    </source>
</reference>
<protein>
    <submittedName>
        <fullName evidence="1">Uncharacterized protein</fullName>
    </submittedName>
</protein>
<proteinExistence type="predicted"/>
<name>C2CFH0_9FIRM</name>
<accession>C2CFH0</accession>
<dbReference type="HOGENOM" id="CLU_2784824_0_0_9"/>
<comment type="caution">
    <text evidence="1">The sequence shown here is derived from an EMBL/GenBank/DDBJ whole genome shotgun (WGS) entry which is preliminary data.</text>
</comment>
<evidence type="ECO:0000313" key="2">
    <source>
        <dbReference type="Proteomes" id="UP000003744"/>
    </source>
</evidence>
<dbReference type="RefSeq" id="WP_004835926.1">
    <property type="nucleotide sequence ID" value="NZ_GG666295.1"/>
</dbReference>
<gene>
    <name evidence="1" type="ORF">HMPREF0077_0230</name>
</gene>
<organism evidence="1 2">
    <name type="scientific">Anaerococcus tetradius ATCC 35098</name>
    <dbReference type="NCBI Taxonomy" id="525255"/>
    <lineage>
        <taxon>Bacteria</taxon>
        <taxon>Bacillati</taxon>
        <taxon>Bacillota</taxon>
        <taxon>Tissierellia</taxon>
        <taxon>Tissierellales</taxon>
        <taxon>Peptoniphilaceae</taxon>
        <taxon>Anaerococcus</taxon>
    </lineage>
</organism>
<dbReference type="EMBL" id="ACGC01000010">
    <property type="protein sequence ID" value="EEI83686.1"/>
    <property type="molecule type" value="Genomic_DNA"/>
</dbReference>
<dbReference type="AlphaFoldDB" id="C2CFH0"/>